<accession>A0A934JS05</accession>
<dbReference type="Proteomes" id="UP000628710">
    <property type="component" value="Unassembled WGS sequence"/>
</dbReference>
<name>A0A934JS05_9GAMM</name>
<evidence type="ECO:0000256" key="3">
    <source>
        <dbReference type="ARBA" id="ARBA00022491"/>
    </source>
</evidence>
<evidence type="ECO:0000256" key="6">
    <source>
        <dbReference type="ARBA" id="ARBA00029628"/>
    </source>
</evidence>
<dbReference type="AlphaFoldDB" id="A0A934JS05"/>
<evidence type="ECO:0000256" key="5">
    <source>
        <dbReference type="ARBA" id="ARBA00023163"/>
    </source>
</evidence>
<reference evidence="8" key="1">
    <citation type="submission" date="2020-12" db="EMBL/GenBank/DDBJ databases">
        <title>Marinomonas arctica sp. nov., a psychrotolerant bacterium isolated from the Arctic.</title>
        <authorList>
            <person name="Zhang Y."/>
        </authorList>
    </citation>
    <scope>NUCLEOTIDE SEQUENCE</scope>
    <source>
        <strain evidence="8">C1424</strain>
    </source>
</reference>
<dbReference type="EMBL" id="JAEMNX010000003">
    <property type="protein sequence ID" value="MBJ7537216.1"/>
    <property type="molecule type" value="Genomic_DNA"/>
</dbReference>
<comment type="similarity">
    <text evidence="1">Belongs to the CcdB toxin family.</text>
</comment>
<keyword evidence="5" id="KW-0804">Transcription</keyword>
<dbReference type="SUPFAM" id="SSF50118">
    <property type="entry name" value="Cell growth inhibitor/plasmid maintenance toxic component"/>
    <property type="match status" value="1"/>
</dbReference>
<dbReference type="GO" id="GO:0006276">
    <property type="term" value="P:plasmid maintenance"/>
    <property type="evidence" value="ECO:0007669"/>
    <property type="project" value="InterPro"/>
</dbReference>
<sequence length="105" mass="11899">MAQFDVYRNPSKTTRKFYPYLLDIQSPYISDLATRIVIPLGLVSFFKNESMDILTPEITFEEEGLLLLTPQMSSMPSNLLKEPVGTLVHFRDQIINAVDFAISGV</sequence>
<evidence type="ECO:0000313" key="8">
    <source>
        <dbReference type="EMBL" id="MBJ7537216.1"/>
    </source>
</evidence>
<dbReference type="InterPro" id="IPR011067">
    <property type="entry name" value="Plasmid_toxin/cell-grow_inhib"/>
</dbReference>
<dbReference type="GO" id="GO:0008657">
    <property type="term" value="F:DNA topoisomerase type II (double strand cut, ATP-hydrolyzing) inhibitor activity"/>
    <property type="evidence" value="ECO:0007669"/>
    <property type="project" value="InterPro"/>
</dbReference>
<dbReference type="InterPro" id="IPR002712">
    <property type="entry name" value="CcdB"/>
</dbReference>
<dbReference type="Gene3D" id="2.30.30.110">
    <property type="match status" value="1"/>
</dbReference>
<evidence type="ECO:0000256" key="7">
    <source>
        <dbReference type="ARBA" id="ARBA00033135"/>
    </source>
</evidence>
<comment type="caution">
    <text evidence="8">The sequence shown here is derived from an EMBL/GenBank/DDBJ whole genome shotgun (WGS) entry which is preliminary data.</text>
</comment>
<evidence type="ECO:0000256" key="1">
    <source>
        <dbReference type="ARBA" id="ARBA00005230"/>
    </source>
</evidence>
<gene>
    <name evidence="8" type="ORF">I8J31_05930</name>
</gene>
<dbReference type="Pfam" id="PF01845">
    <property type="entry name" value="CcdB"/>
    <property type="match status" value="1"/>
</dbReference>
<keyword evidence="9" id="KW-1185">Reference proteome</keyword>
<dbReference type="RefSeq" id="WP_199467352.1">
    <property type="nucleotide sequence ID" value="NZ_JAEMNX010000003.1"/>
</dbReference>
<evidence type="ECO:0000256" key="2">
    <source>
        <dbReference type="ARBA" id="ARBA00015075"/>
    </source>
</evidence>
<keyword evidence="4" id="KW-0805">Transcription regulation</keyword>
<proteinExistence type="inferred from homology"/>
<evidence type="ECO:0000256" key="4">
    <source>
        <dbReference type="ARBA" id="ARBA00023015"/>
    </source>
</evidence>
<keyword evidence="3" id="KW-0678">Repressor</keyword>
<protein>
    <recommendedName>
        <fullName evidence="2">Toxin CcdB</fullName>
    </recommendedName>
    <alternativeName>
        <fullName evidence="7">Cytotoxic protein CcdB</fullName>
    </alternativeName>
    <alternativeName>
        <fullName evidence="6">Protein LetD</fullName>
    </alternativeName>
</protein>
<evidence type="ECO:0000313" key="9">
    <source>
        <dbReference type="Proteomes" id="UP000628710"/>
    </source>
</evidence>
<organism evidence="8 9">
    <name type="scientific">Marinomonas transparens</name>
    <dbReference type="NCBI Taxonomy" id="2795388"/>
    <lineage>
        <taxon>Bacteria</taxon>
        <taxon>Pseudomonadati</taxon>
        <taxon>Pseudomonadota</taxon>
        <taxon>Gammaproteobacteria</taxon>
        <taxon>Oceanospirillales</taxon>
        <taxon>Oceanospirillaceae</taxon>
        <taxon>Marinomonas</taxon>
    </lineage>
</organism>